<keyword evidence="2" id="KW-1185">Reference proteome</keyword>
<dbReference type="InterPro" id="IPR011335">
    <property type="entry name" value="Restrct_endonuc-II-like"/>
</dbReference>
<dbReference type="RefSeq" id="WP_343925460.1">
    <property type="nucleotide sequence ID" value="NZ_BAAAIR010000046.1"/>
</dbReference>
<dbReference type="Gene3D" id="3.40.960.10">
    <property type="entry name" value="VSR Endonuclease"/>
    <property type="match status" value="1"/>
</dbReference>
<dbReference type="GeneID" id="303298427"/>
<proteinExistence type="predicted"/>
<dbReference type="SUPFAM" id="SSF52980">
    <property type="entry name" value="Restriction endonuclease-like"/>
    <property type="match status" value="1"/>
</dbReference>
<sequence length="349" mass="39467">MPPYWNLFRRHGREEFGDTDPPQAAPVHIGEHVRTGSALRSYAPLMSLRPKDLRLDTVYRREELLAQGMHRRHFASAAMRRVLPGWWVRAEADVSLRQLAAIVQSRLRPGTVISHESAAELFGFPLPRQLTYAGGAPIHCRGPANMSRTAGTLVIAHLPSREPTLTHRSLVISHPLVALQEIATRLSHVELVVCLDALAADQFGTELRMRRSQIEQFVASSQGPGAPALRQALPHLRERSWSPMETKLRLQLLGRGFPEPSLNVEVVESTTGNRFYIDLAYEDEKIAIEYDSEAHRKDVVTWQKDVNKNDVLHDAGWKVIRATIADYRKPAEFFARLEDALRRRRPSVA</sequence>
<organism evidence="1 2">
    <name type="scientific">Brachybacterium tyrofermentans</name>
    <dbReference type="NCBI Taxonomy" id="47848"/>
    <lineage>
        <taxon>Bacteria</taxon>
        <taxon>Bacillati</taxon>
        <taxon>Actinomycetota</taxon>
        <taxon>Actinomycetes</taxon>
        <taxon>Micrococcales</taxon>
        <taxon>Dermabacteraceae</taxon>
        <taxon>Brachybacterium</taxon>
    </lineage>
</organism>
<reference evidence="2" key="1">
    <citation type="journal article" date="2019" name="Int. J. Syst. Evol. Microbiol.">
        <title>The Global Catalogue of Microorganisms (GCM) 10K type strain sequencing project: providing services to taxonomists for standard genome sequencing and annotation.</title>
        <authorList>
            <consortium name="The Broad Institute Genomics Platform"/>
            <consortium name="The Broad Institute Genome Sequencing Center for Infectious Disease"/>
            <person name="Wu L."/>
            <person name="Ma J."/>
        </authorList>
    </citation>
    <scope>NUCLEOTIDE SEQUENCE [LARGE SCALE GENOMIC DNA]</scope>
    <source>
        <strain evidence="2">CGMCC 1.16455</strain>
    </source>
</reference>
<evidence type="ECO:0000313" key="1">
    <source>
        <dbReference type="EMBL" id="MFC5296549.1"/>
    </source>
</evidence>
<gene>
    <name evidence="1" type="ORF">ACFPK8_03435</name>
</gene>
<dbReference type="Proteomes" id="UP001595937">
    <property type="component" value="Unassembled WGS sequence"/>
</dbReference>
<evidence type="ECO:0000313" key="2">
    <source>
        <dbReference type="Proteomes" id="UP001595937"/>
    </source>
</evidence>
<accession>A0ABW0FES3</accession>
<comment type="caution">
    <text evidence="1">The sequence shown here is derived from an EMBL/GenBank/DDBJ whole genome shotgun (WGS) entry which is preliminary data.</text>
</comment>
<name>A0ABW0FES3_9MICO</name>
<dbReference type="EMBL" id="JBHSLN010000012">
    <property type="protein sequence ID" value="MFC5296549.1"/>
    <property type="molecule type" value="Genomic_DNA"/>
</dbReference>
<protein>
    <submittedName>
        <fullName evidence="1">DUF559 domain-containing protein</fullName>
    </submittedName>
</protein>